<comment type="caution">
    <text evidence="1">The sequence shown here is derived from an EMBL/GenBank/DDBJ whole genome shotgun (WGS) entry which is preliminary data.</text>
</comment>
<keyword evidence="2" id="KW-1185">Reference proteome</keyword>
<organism evidence="1 2">
    <name type="scientific">Irpex rosettiformis</name>
    <dbReference type="NCBI Taxonomy" id="378272"/>
    <lineage>
        <taxon>Eukaryota</taxon>
        <taxon>Fungi</taxon>
        <taxon>Dikarya</taxon>
        <taxon>Basidiomycota</taxon>
        <taxon>Agaricomycotina</taxon>
        <taxon>Agaricomycetes</taxon>
        <taxon>Polyporales</taxon>
        <taxon>Irpicaceae</taxon>
        <taxon>Irpex</taxon>
    </lineage>
</organism>
<accession>A0ACB8U2Q9</accession>
<sequence length="337" mass="37514">MSRIPLILGAGMWGYPGTRSRIQDLETAQKLIDVMLAHHHVGIDSAQNYGEGTSEKMIGALDLKNQARVDTKIFPLHPGDHKAAHVKEAIKKSLVDLGTNKIRVFYLHNPDRATPFEQTLEAVNDLYKQGIFEEFGLSNFMSWEVAEIVGICVRRGFIKPTVYQGIYNLLDRTPEGELFPCLRKFGIRFAAYSTLAGGYLTGKHLDTSPEAKAAAIEDKNSHYNPEWPTSWFYLTRYPPMAAAVSKLKAVADKYDIPLTEVSYRWLQWHSAMIPGDQGVILGASGVAQLEAAVLSSSKGPLPEEVVKACEQAWLEVRGVAKNYWLEGNIVQIISDTH</sequence>
<protein>
    <submittedName>
        <fullName evidence="1">Aflatoxin B1-aldehyde reductase</fullName>
    </submittedName>
</protein>
<evidence type="ECO:0000313" key="1">
    <source>
        <dbReference type="EMBL" id="KAI0088566.1"/>
    </source>
</evidence>
<dbReference type="Proteomes" id="UP001055072">
    <property type="component" value="Unassembled WGS sequence"/>
</dbReference>
<name>A0ACB8U2Q9_9APHY</name>
<evidence type="ECO:0000313" key="2">
    <source>
        <dbReference type="Proteomes" id="UP001055072"/>
    </source>
</evidence>
<gene>
    <name evidence="1" type="ORF">BDY19DRAFT_171498</name>
</gene>
<proteinExistence type="predicted"/>
<reference evidence="1" key="1">
    <citation type="journal article" date="2021" name="Environ. Microbiol.">
        <title>Gene family expansions and transcriptome signatures uncover fungal adaptations to wood decay.</title>
        <authorList>
            <person name="Hage H."/>
            <person name="Miyauchi S."/>
            <person name="Viragh M."/>
            <person name="Drula E."/>
            <person name="Min B."/>
            <person name="Chaduli D."/>
            <person name="Navarro D."/>
            <person name="Favel A."/>
            <person name="Norest M."/>
            <person name="Lesage-Meessen L."/>
            <person name="Balint B."/>
            <person name="Merenyi Z."/>
            <person name="de Eugenio L."/>
            <person name="Morin E."/>
            <person name="Martinez A.T."/>
            <person name="Baldrian P."/>
            <person name="Stursova M."/>
            <person name="Martinez M.J."/>
            <person name="Novotny C."/>
            <person name="Magnuson J.K."/>
            <person name="Spatafora J.W."/>
            <person name="Maurice S."/>
            <person name="Pangilinan J."/>
            <person name="Andreopoulos W."/>
            <person name="LaButti K."/>
            <person name="Hundley H."/>
            <person name="Na H."/>
            <person name="Kuo A."/>
            <person name="Barry K."/>
            <person name="Lipzen A."/>
            <person name="Henrissat B."/>
            <person name="Riley R."/>
            <person name="Ahrendt S."/>
            <person name="Nagy L.G."/>
            <person name="Grigoriev I.V."/>
            <person name="Martin F."/>
            <person name="Rosso M.N."/>
        </authorList>
    </citation>
    <scope>NUCLEOTIDE SEQUENCE</scope>
    <source>
        <strain evidence="1">CBS 384.51</strain>
    </source>
</reference>
<dbReference type="EMBL" id="MU274913">
    <property type="protein sequence ID" value="KAI0088566.1"/>
    <property type="molecule type" value="Genomic_DNA"/>
</dbReference>